<accession>I4I0Y5</accession>
<dbReference type="RefSeq" id="WP_002798587.1">
    <property type="nucleotide sequence ID" value="NZ_HE973776.1"/>
</dbReference>
<comment type="caution">
    <text evidence="1">The sequence shown here is derived from an EMBL/GenBank/DDBJ whole genome shotgun (WGS) entry which is preliminary data.</text>
</comment>
<dbReference type="HOGENOM" id="CLU_3119769_0_0_3"/>
<dbReference type="AlphaFoldDB" id="I4I0Y5"/>
<reference evidence="1 2" key="1">
    <citation type="submission" date="2012-04" db="EMBL/GenBank/DDBJ databases">
        <authorList>
            <person name="Genoscope - CEA"/>
        </authorList>
    </citation>
    <scope>NUCLEOTIDE SEQUENCE [LARGE SCALE GENOMIC DNA]</scope>
    <source>
        <strain evidence="1 2">9809</strain>
    </source>
</reference>
<evidence type="ECO:0000313" key="1">
    <source>
        <dbReference type="EMBL" id="CCI27959.1"/>
    </source>
</evidence>
<evidence type="ECO:0000313" key="2">
    <source>
        <dbReference type="Proteomes" id="UP000004775"/>
    </source>
</evidence>
<name>I4I0Y5_MICAE</name>
<dbReference type="Proteomes" id="UP000004775">
    <property type="component" value="Unassembled WGS sequence"/>
</dbReference>
<sequence>MVMYMKMGASKTEVMVSALLQYLEGIDDIPLSQRLAKIEGKMRELEAEVKGKSQ</sequence>
<organism evidence="1 2">
    <name type="scientific">Microcystis aeruginosa PCC 9809</name>
    <dbReference type="NCBI Taxonomy" id="1160285"/>
    <lineage>
        <taxon>Bacteria</taxon>
        <taxon>Bacillati</taxon>
        <taxon>Cyanobacteriota</taxon>
        <taxon>Cyanophyceae</taxon>
        <taxon>Oscillatoriophycideae</taxon>
        <taxon>Chroococcales</taxon>
        <taxon>Microcystaceae</taxon>
        <taxon>Microcystis</taxon>
    </lineage>
</organism>
<gene>
    <name evidence="1" type="ORF">MICAH_4730006</name>
</gene>
<proteinExistence type="predicted"/>
<dbReference type="EMBL" id="CAIO01000416">
    <property type="protein sequence ID" value="CCI27959.1"/>
    <property type="molecule type" value="Genomic_DNA"/>
</dbReference>
<protein>
    <submittedName>
        <fullName evidence="1">Uncharacterized protein</fullName>
    </submittedName>
</protein>